<feature type="compositionally biased region" description="Polar residues" evidence="4">
    <location>
        <begin position="671"/>
        <end position="681"/>
    </location>
</feature>
<name>A0ABR2BZL8_9ROSI</name>
<dbReference type="EMBL" id="JBBPBM010000072">
    <property type="protein sequence ID" value="KAK8512540.1"/>
    <property type="molecule type" value="Genomic_DNA"/>
</dbReference>
<feature type="compositionally biased region" description="Basic and acidic residues" evidence="4">
    <location>
        <begin position="258"/>
        <end position="267"/>
    </location>
</feature>
<dbReference type="PANTHER" id="PTHR32295">
    <property type="entry name" value="IQ-DOMAIN 5-RELATED"/>
    <property type="match status" value="1"/>
</dbReference>
<dbReference type="SMART" id="SM00015">
    <property type="entry name" value="IQ"/>
    <property type="match status" value="2"/>
</dbReference>
<feature type="region of interest" description="Disordered" evidence="4">
    <location>
        <begin position="17"/>
        <end position="43"/>
    </location>
</feature>
<feature type="compositionally biased region" description="Polar residues" evidence="4">
    <location>
        <begin position="691"/>
        <end position="701"/>
    </location>
</feature>
<feature type="compositionally biased region" description="Polar residues" evidence="4">
    <location>
        <begin position="268"/>
        <end position="285"/>
    </location>
</feature>
<evidence type="ECO:0000256" key="1">
    <source>
        <dbReference type="ARBA" id="ARBA00022860"/>
    </source>
</evidence>
<keyword evidence="1" id="KW-0112">Calmodulin-binding</keyword>
<evidence type="ECO:0000256" key="3">
    <source>
        <dbReference type="ARBA" id="ARBA00024378"/>
    </source>
</evidence>
<feature type="domain" description="DUF4005" evidence="5">
    <location>
        <begin position="763"/>
        <end position="831"/>
    </location>
</feature>
<dbReference type="Pfam" id="PF13178">
    <property type="entry name" value="DUF4005"/>
    <property type="match status" value="1"/>
</dbReference>
<accession>A0ABR2BZL8</accession>
<feature type="compositionally biased region" description="Basic residues" evidence="4">
    <location>
        <begin position="704"/>
        <end position="719"/>
    </location>
</feature>
<proteinExistence type="inferred from homology"/>
<sequence>MGKSTSCFKLITCGGDSAEKDDAVDVHESKRSSDKKGWSFRKRSERHRVLSNTVIQEASSGGLKESQESADFEFQQPDVSVAPGKTSTVQFTEEKPHLITPKEYIEEKSELVAPKEYAEEKSELVAPKEHAEEKPQLVIPIEVAEEKSQLLTLIKCSEEKSQLSTPEEPKVPEPVAAITNEAEGDSTLDESLVVIIQTAIRGFLAQKELGKLKNLVKLQAAVRGHLVRRHAVGSLRCVQAIVKMQLLVRARLSQEGSYAEKKLDGKNQEGNQRLQGSSATKNNSTYNSMEKLLSNRFARQLMDSTPKTKPIQIKCDTSKPNSAWSWLERWMSVSSSEKASKAELAIEQSEQMKSDDCDSPLTAAVPSETISVSNEPDVGETLVSPESEENLITYDAANFKFEACQPASSSVTDDLEPHQIDNVSTSNLKEISREVNSQGKTMIIDAHSPMEVSCLSNKPEIESEQPKHSMKRFASEQLEKEAKKSIFGSRKAGNPAFIAAQTKFEELSSTGNLSRSIDSSHQDVRVESNLETVSSGTDMISRSKEPSFAENPVLSNWRVQHGGSECGTELSITSTLDSPDISEVGTLEYENGAKASEQENCSSNSPKDLDVKDDDTISIPVPDSSLSVVGQPKKLDGSKGGSANLIVVDSPQVEQEPLKSTAYLQREHGSMKNQAYRSSPEASPRSHMTVPESQGTPSSEVSMKAKKKKTDKSGQKRKSLSAAKGSPSTPAASSIEQLPKDQKNGKRRNSFSSTRPENIDEEPRDSNSSSSVPRFMQATESARAKLNANNSPRSSPDVQDKDISIKKRHSLPAANGRQGSPRIQRSLSQAQQAAKGNGTNPIPERRWQR</sequence>
<feature type="compositionally biased region" description="Polar residues" evidence="4">
    <location>
        <begin position="726"/>
        <end position="736"/>
    </location>
</feature>
<dbReference type="InterPro" id="IPR025064">
    <property type="entry name" value="DUF4005"/>
</dbReference>
<organism evidence="6 7">
    <name type="scientific">Hibiscus sabdariffa</name>
    <name type="common">roselle</name>
    <dbReference type="NCBI Taxonomy" id="183260"/>
    <lineage>
        <taxon>Eukaryota</taxon>
        <taxon>Viridiplantae</taxon>
        <taxon>Streptophyta</taxon>
        <taxon>Embryophyta</taxon>
        <taxon>Tracheophyta</taxon>
        <taxon>Spermatophyta</taxon>
        <taxon>Magnoliopsida</taxon>
        <taxon>eudicotyledons</taxon>
        <taxon>Gunneridae</taxon>
        <taxon>Pentapetalae</taxon>
        <taxon>rosids</taxon>
        <taxon>malvids</taxon>
        <taxon>Malvales</taxon>
        <taxon>Malvaceae</taxon>
        <taxon>Malvoideae</taxon>
        <taxon>Hibiscus</taxon>
    </lineage>
</organism>
<keyword evidence="7" id="KW-1185">Reference proteome</keyword>
<feature type="region of interest" description="Disordered" evidence="4">
    <location>
        <begin position="258"/>
        <end position="285"/>
    </location>
</feature>
<evidence type="ECO:0000259" key="5">
    <source>
        <dbReference type="Pfam" id="PF13178"/>
    </source>
</evidence>
<dbReference type="PANTHER" id="PTHR32295:SF154">
    <property type="entry name" value="PROTEIN IQ-DOMAIN 32"/>
    <property type="match status" value="1"/>
</dbReference>
<comment type="caution">
    <text evidence="6">The sequence shown here is derived from an EMBL/GenBank/DDBJ whole genome shotgun (WGS) entry which is preliminary data.</text>
</comment>
<evidence type="ECO:0000256" key="2">
    <source>
        <dbReference type="ARBA" id="ARBA00024341"/>
    </source>
</evidence>
<protein>
    <recommendedName>
        <fullName evidence="5">DUF4005 domain-containing protein</fullName>
    </recommendedName>
</protein>
<dbReference type="PROSITE" id="PS50096">
    <property type="entry name" value="IQ"/>
    <property type="match status" value="2"/>
</dbReference>
<gene>
    <name evidence="6" type="ORF">V6N12_075116</name>
</gene>
<evidence type="ECO:0000313" key="6">
    <source>
        <dbReference type="EMBL" id="KAK8512540.1"/>
    </source>
</evidence>
<evidence type="ECO:0000313" key="7">
    <source>
        <dbReference type="Proteomes" id="UP001472677"/>
    </source>
</evidence>
<reference evidence="6 7" key="1">
    <citation type="journal article" date="2024" name="G3 (Bethesda)">
        <title>Genome assembly of Hibiscus sabdariffa L. provides insights into metabolisms of medicinal natural products.</title>
        <authorList>
            <person name="Kim T."/>
        </authorList>
    </citation>
    <scope>NUCLEOTIDE SEQUENCE [LARGE SCALE GENOMIC DNA]</scope>
    <source>
        <strain evidence="6">TK-2024</strain>
        <tissue evidence="6">Old leaves</tissue>
    </source>
</reference>
<feature type="compositionally biased region" description="Polar residues" evidence="4">
    <location>
        <begin position="817"/>
        <end position="840"/>
    </location>
</feature>
<comment type="subunit">
    <text evidence="3">Binds to multiple calmodulin (CaM) in the presence of Ca(2+) and CaM-like proteins.</text>
</comment>
<feature type="compositionally biased region" description="Basic and acidic residues" evidence="4">
    <location>
        <begin position="17"/>
        <end position="37"/>
    </location>
</feature>
<dbReference type="Pfam" id="PF00612">
    <property type="entry name" value="IQ"/>
    <property type="match status" value="2"/>
</dbReference>
<dbReference type="Proteomes" id="UP001472677">
    <property type="component" value="Unassembled WGS sequence"/>
</dbReference>
<comment type="similarity">
    <text evidence="2">Belongs to the IQD family.</text>
</comment>
<dbReference type="InterPro" id="IPR000048">
    <property type="entry name" value="IQ_motif_EF-hand-BS"/>
</dbReference>
<dbReference type="Gene3D" id="1.20.5.190">
    <property type="match status" value="1"/>
</dbReference>
<feature type="compositionally biased region" description="Polar residues" evidence="4">
    <location>
        <begin position="787"/>
        <end position="797"/>
    </location>
</feature>
<feature type="region of interest" description="Disordered" evidence="4">
    <location>
        <begin position="589"/>
        <end position="849"/>
    </location>
</feature>
<evidence type="ECO:0000256" key="4">
    <source>
        <dbReference type="SAM" id="MobiDB-lite"/>
    </source>
</evidence>